<keyword evidence="2" id="KW-1185">Reference proteome</keyword>
<evidence type="ECO:0000313" key="1">
    <source>
        <dbReference type="EMBL" id="MBA0636180.1"/>
    </source>
</evidence>
<organism evidence="1 2">
    <name type="scientific">Gossypium davidsonii</name>
    <name type="common">Davidson's cotton</name>
    <name type="synonym">Gossypium klotzschianum subsp. davidsonii</name>
    <dbReference type="NCBI Taxonomy" id="34287"/>
    <lineage>
        <taxon>Eukaryota</taxon>
        <taxon>Viridiplantae</taxon>
        <taxon>Streptophyta</taxon>
        <taxon>Embryophyta</taxon>
        <taxon>Tracheophyta</taxon>
        <taxon>Spermatophyta</taxon>
        <taxon>Magnoliopsida</taxon>
        <taxon>eudicotyledons</taxon>
        <taxon>Gunneridae</taxon>
        <taxon>Pentapetalae</taxon>
        <taxon>rosids</taxon>
        <taxon>malvids</taxon>
        <taxon>Malvales</taxon>
        <taxon>Malvaceae</taxon>
        <taxon>Malvoideae</taxon>
        <taxon>Gossypium</taxon>
    </lineage>
</organism>
<gene>
    <name evidence="1" type="ORF">Godav_000061</name>
</gene>
<name>A0A7J8TDD5_GOSDV</name>
<dbReference type="AlphaFoldDB" id="A0A7J8TDD5"/>
<proteinExistence type="predicted"/>
<evidence type="ECO:0000313" key="2">
    <source>
        <dbReference type="Proteomes" id="UP000593561"/>
    </source>
</evidence>
<dbReference type="Proteomes" id="UP000593561">
    <property type="component" value="Unassembled WGS sequence"/>
</dbReference>
<reference evidence="1 2" key="1">
    <citation type="journal article" date="2019" name="Genome Biol. Evol.">
        <title>Insights into the evolution of the New World diploid cottons (Gossypium, subgenus Houzingenia) based on genome sequencing.</title>
        <authorList>
            <person name="Grover C.E."/>
            <person name="Arick M.A. 2nd"/>
            <person name="Thrash A."/>
            <person name="Conover J.L."/>
            <person name="Sanders W.S."/>
            <person name="Peterson D.G."/>
            <person name="Frelichowski J.E."/>
            <person name="Scheffler J.A."/>
            <person name="Scheffler B.E."/>
            <person name="Wendel J.F."/>
        </authorList>
    </citation>
    <scope>NUCLEOTIDE SEQUENCE [LARGE SCALE GENOMIC DNA]</scope>
    <source>
        <strain evidence="1">27</strain>
        <tissue evidence="1">Leaf</tissue>
    </source>
</reference>
<dbReference type="EMBL" id="JABFAC010244770">
    <property type="protein sequence ID" value="MBA0636180.1"/>
    <property type="molecule type" value="Genomic_DNA"/>
</dbReference>
<accession>A0A7J8TDD5</accession>
<comment type="caution">
    <text evidence="1">The sequence shown here is derived from an EMBL/GenBank/DDBJ whole genome shotgun (WGS) entry which is preliminary data.</text>
</comment>
<protein>
    <submittedName>
        <fullName evidence="1">Uncharacterized protein</fullName>
    </submittedName>
</protein>
<sequence length="71" mass="8035">MAVTFFTDVEMNECLENNGGGWQDKTANLTACREEFVNVSWLMACNSKEMDTVTVKVRIKIYLHGLIVDTC</sequence>